<feature type="transmembrane region" description="Helical" evidence="7">
    <location>
        <begin position="111"/>
        <end position="131"/>
    </location>
</feature>
<feature type="transmembrane region" description="Helical" evidence="7">
    <location>
        <begin position="78"/>
        <end position="99"/>
    </location>
</feature>
<comment type="subcellular location">
    <subcellularLocation>
        <location evidence="1 7">Cell membrane</location>
        <topology evidence="1 7">Multi-pass membrane protein</topology>
    </subcellularLocation>
</comment>
<dbReference type="RefSeq" id="WP_169282410.1">
    <property type="nucleotide sequence ID" value="NZ_CP051680.1"/>
</dbReference>
<evidence type="ECO:0000256" key="5">
    <source>
        <dbReference type="ARBA" id="ARBA00022989"/>
    </source>
</evidence>
<dbReference type="InterPro" id="IPR000515">
    <property type="entry name" value="MetI-like"/>
</dbReference>
<evidence type="ECO:0000259" key="8">
    <source>
        <dbReference type="PROSITE" id="PS50928"/>
    </source>
</evidence>
<evidence type="ECO:0000256" key="6">
    <source>
        <dbReference type="ARBA" id="ARBA00023136"/>
    </source>
</evidence>
<name>A0A7Z2VN58_9BACL</name>
<feature type="transmembrane region" description="Helical" evidence="7">
    <location>
        <begin position="213"/>
        <end position="239"/>
    </location>
</feature>
<feature type="transmembrane region" description="Helical" evidence="7">
    <location>
        <begin position="259"/>
        <end position="285"/>
    </location>
</feature>
<dbReference type="SUPFAM" id="SSF161098">
    <property type="entry name" value="MetI-like"/>
    <property type="match status" value="1"/>
</dbReference>
<keyword evidence="4 7" id="KW-0812">Transmembrane</keyword>
<evidence type="ECO:0000313" key="9">
    <source>
        <dbReference type="EMBL" id="QJD86158.1"/>
    </source>
</evidence>
<evidence type="ECO:0000256" key="4">
    <source>
        <dbReference type="ARBA" id="ARBA00022692"/>
    </source>
</evidence>
<dbReference type="GO" id="GO:0055085">
    <property type="term" value="P:transmembrane transport"/>
    <property type="evidence" value="ECO:0007669"/>
    <property type="project" value="InterPro"/>
</dbReference>
<dbReference type="InterPro" id="IPR051393">
    <property type="entry name" value="ABC_transporter_permease"/>
</dbReference>
<dbReference type="Gene3D" id="1.10.3720.10">
    <property type="entry name" value="MetI-like"/>
    <property type="match status" value="1"/>
</dbReference>
<keyword evidence="2 7" id="KW-0813">Transport</keyword>
<dbReference type="CDD" id="cd06261">
    <property type="entry name" value="TM_PBP2"/>
    <property type="match status" value="1"/>
</dbReference>
<dbReference type="KEGG" id="cheb:HH215_25250"/>
<dbReference type="PROSITE" id="PS50928">
    <property type="entry name" value="ABC_TM1"/>
    <property type="match status" value="1"/>
</dbReference>
<accession>A0A7Z2VN58</accession>
<evidence type="ECO:0000256" key="2">
    <source>
        <dbReference type="ARBA" id="ARBA00022448"/>
    </source>
</evidence>
<proteinExistence type="inferred from homology"/>
<evidence type="ECO:0000256" key="1">
    <source>
        <dbReference type="ARBA" id="ARBA00004651"/>
    </source>
</evidence>
<dbReference type="PANTHER" id="PTHR30193">
    <property type="entry name" value="ABC TRANSPORTER PERMEASE PROTEIN"/>
    <property type="match status" value="1"/>
</dbReference>
<dbReference type="InterPro" id="IPR035906">
    <property type="entry name" value="MetI-like_sf"/>
</dbReference>
<organism evidence="9 10">
    <name type="scientific">Cohnella herbarum</name>
    <dbReference type="NCBI Taxonomy" id="2728023"/>
    <lineage>
        <taxon>Bacteria</taxon>
        <taxon>Bacillati</taxon>
        <taxon>Bacillota</taxon>
        <taxon>Bacilli</taxon>
        <taxon>Bacillales</taxon>
        <taxon>Paenibacillaceae</taxon>
        <taxon>Cohnella</taxon>
    </lineage>
</organism>
<gene>
    <name evidence="9" type="ORF">HH215_25250</name>
</gene>
<dbReference type="Pfam" id="PF00528">
    <property type="entry name" value="BPD_transp_1"/>
    <property type="match status" value="1"/>
</dbReference>
<evidence type="ECO:0000256" key="3">
    <source>
        <dbReference type="ARBA" id="ARBA00022475"/>
    </source>
</evidence>
<evidence type="ECO:0000256" key="7">
    <source>
        <dbReference type="RuleBase" id="RU363032"/>
    </source>
</evidence>
<evidence type="ECO:0000313" key="10">
    <source>
        <dbReference type="Proteomes" id="UP000502248"/>
    </source>
</evidence>
<keyword evidence="5 7" id="KW-1133">Transmembrane helix</keyword>
<reference evidence="9 10" key="1">
    <citation type="submission" date="2020-04" db="EMBL/GenBank/DDBJ databases">
        <title>Genome sequencing of novel species.</title>
        <authorList>
            <person name="Heo J."/>
            <person name="Kim S.-J."/>
            <person name="Kim J.-S."/>
            <person name="Hong S.-B."/>
            <person name="Kwon S.-W."/>
        </authorList>
    </citation>
    <scope>NUCLEOTIDE SEQUENCE [LARGE SCALE GENOMIC DNA]</scope>
    <source>
        <strain evidence="9 10">MFER-1</strain>
    </source>
</reference>
<dbReference type="GO" id="GO:0005886">
    <property type="term" value="C:plasma membrane"/>
    <property type="evidence" value="ECO:0007669"/>
    <property type="project" value="UniProtKB-SubCell"/>
</dbReference>
<feature type="domain" description="ABC transmembrane type-1" evidence="8">
    <location>
        <begin position="74"/>
        <end position="286"/>
    </location>
</feature>
<keyword evidence="6 7" id="KW-0472">Membrane</keyword>
<dbReference type="PANTHER" id="PTHR30193:SF37">
    <property type="entry name" value="INNER MEMBRANE ABC TRANSPORTER PERMEASE PROTEIN YCJO"/>
    <property type="match status" value="1"/>
</dbReference>
<comment type="similarity">
    <text evidence="7">Belongs to the binding-protein-dependent transport system permease family.</text>
</comment>
<keyword evidence="10" id="KW-1185">Reference proteome</keyword>
<sequence length="296" mass="33531">MIKLFTGSRWKAIGLPFVFLAPALALYAIFFIYPFAFTFILSFQHWDMIGPDKPFVGWDNYVSLNRDEVFWKSLKNTFLYMFMTMPLSLIIGFLLALILESLMRGRAFYRFVFYLPVVSSIVVISILWSMMYDQQHGIVNELLSVFGIEGPNWLSQSSTSLWAVAIVGIWKSFGYEMLLYISGLKAIDKGLYEAASIDGAGRLRKLVHLTLPLLSPITLFIVIMGMISSFQNFALIKIMTGGGPNNSSNVLVYQLYQEAFQFFSIGKAAAISILLFLIVLAITVVQLKISRKLVHY</sequence>
<feature type="transmembrane region" description="Helical" evidence="7">
    <location>
        <begin position="12"/>
        <end position="36"/>
    </location>
</feature>
<protein>
    <submittedName>
        <fullName evidence="9">Sugar ABC transporter permease</fullName>
    </submittedName>
</protein>
<dbReference type="AlphaFoldDB" id="A0A7Z2VN58"/>
<keyword evidence="3" id="KW-1003">Cell membrane</keyword>
<feature type="transmembrane region" description="Helical" evidence="7">
    <location>
        <begin position="161"/>
        <end position="181"/>
    </location>
</feature>
<dbReference type="Proteomes" id="UP000502248">
    <property type="component" value="Chromosome"/>
</dbReference>
<dbReference type="EMBL" id="CP051680">
    <property type="protein sequence ID" value="QJD86158.1"/>
    <property type="molecule type" value="Genomic_DNA"/>
</dbReference>